<dbReference type="GO" id="GO:0022857">
    <property type="term" value="F:transmembrane transporter activity"/>
    <property type="evidence" value="ECO:0007669"/>
    <property type="project" value="InterPro"/>
</dbReference>
<dbReference type="KEGG" id="dtm:BJL86_0759"/>
<comment type="similarity">
    <text evidence="6">Belongs to the ThrE exporter (TC 2.A.79) family.</text>
</comment>
<accession>A0A173LJD9</accession>
<dbReference type="OrthoDB" id="9763957at2"/>
<keyword evidence="2" id="KW-1003">Cell membrane</keyword>
<feature type="domain" description="Threonine/serine exporter-like N-terminal" evidence="8">
    <location>
        <begin position="67"/>
        <end position="310"/>
    </location>
</feature>
<feature type="transmembrane region" description="Helical" evidence="7">
    <location>
        <begin position="355"/>
        <end position="372"/>
    </location>
</feature>
<name>A0A173LJD9_9ACTN</name>
<feature type="domain" description="Threonine/Serine exporter ThrE" evidence="9">
    <location>
        <begin position="336"/>
        <end position="459"/>
    </location>
</feature>
<dbReference type="GO" id="GO:0005886">
    <property type="term" value="C:plasma membrane"/>
    <property type="evidence" value="ECO:0007669"/>
    <property type="project" value="UniProtKB-SubCell"/>
</dbReference>
<evidence type="ECO:0008006" key="12">
    <source>
        <dbReference type="Google" id="ProtNLM"/>
    </source>
</evidence>
<feature type="transmembrane region" description="Helical" evidence="7">
    <location>
        <begin position="257"/>
        <end position="275"/>
    </location>
</feature>
<sequence length="474" mass="48948">MAASHPSNRAATAREAVTTTLEPFWRPLARWGLRKSAIDRAAEPPLSPWAPIDLDDDATVTSVLQLSLDIAVVLLSSGEGAADTALQAESVAASFGLPHATVEITFTSLTMAVGRRPGRPPISVIKVVEYRTIDLTRMIRVTRLIDAIIRRKITLDQASAQVEQITNAPHPYKFNTAIAGWSFLAAGVVLQLGGAPLAAALSFVSVFATMWINRLMSKAGLPAFFQQFIGGFIAGVTALAAYRVFENTAVDVRPSQVVAAGIIVLLAGLTLVGAIEDAITGYPVTSAGRVVETTMLTGGIVGGIATAIAFFARFGIEAPPINPTFYGGNPFIVVLLAAGVGAAGFSLASYATPKAIVLAGVVGMVSITVYTLCTTNDLGAIVGSGAAATTAGLIGGIFARWVGLPHMIVTVAGVAPLLPGLSLYRGLSGLLSDNSSAALGQLSQAGGIAVALAAGVVFGEWLTRVMRRTQAADL</sequence>
<evidence type="ECO:0000256" key="1">
    <source>
        <dbReference type="ARBA" id="ARBA00004651"/>
    </source>
</evidence>
<dbReference type="EMBL" id="CP015961">
    <property type="protein sequence ID" value="ANI91561.1"/>
    <property type="molecule type" value="Genomic_DNA"/>
</dbReference>
<dbReference type="STRING" id="499555.BJL86_0759"/>
<dbReference type="Pfam" id="PF06738">
    <property type="entry name" value="ThrE"/>
    <property type="match status" value="1"/>
</dbReference>
<dbReference type="InterPro" id="IPR010619">
    <property type="entry name" value="ThrE-like_N"/>
</dbReference>
<dbReference type="Proteomes" id="UP000186104">
    <property type="component" value="Chromosome"/>
</dbReference>
<evidence type="ECO:0000256" key="2">
    <source>
        <dbReference type="ARBA" id="ARBA00022475"/>
    </source>
</evidence>
<dbReference type="Pfam" id="PF12821">
    <property type="entry name" value="ThrE_2"/>
    <property type="match status" value="1"/>
</dbReference>
<dbReference type="AlphaFoldDB" id="A0A173LJD9"/>
<keyword evidence="4 7" id="KW-1133">Transmembrane helix</keyword>
<dbReference type="PANTHER" id="PTHR34390">
    <property type="entry name" value="UPF0442 PROTEIN YJJB-RELATED"/>
    <property type="match status" value="1"/>
</dbReference>
<proteinExistence type="inferred from homology"/>
<organism evidence="10 11">
    <name type="scientific">Dietzia timorensis</name>
    <dbReference type="NCBI Taxonomy" id="499555"/>
    <lineage>
        <taxon>Bacteria</taxon>
        <taxon>Bacillati</taxon>
        <taxon>Actinomycetota</taxon>
        <taxon>Actinomycetes</taxon>
        <taxon>Mycobacteriales</taxon>
        <taxon>Dietziaceae</taxon>
        <taxon>Dietzia</taxon>
    </lineage>
</organism>
<feature type="transmembrane region" description="Helical" evidence="7">
    <location>
        <begin position="224"/>
        <end position="245"/>
    </location>
</feature>
<feature type="transmembrane region" description="Helical" evidence="7">
    <location>
        <begin position="181"/>
        <end position="212"/>
    </location>
</feature>
<feature type="transmembrane region" description="Helical" evidence="7">
    <location>
        <begin position="378"/>
        <end position="399"/>
    </location>
</feature>
<dbReference type="InterPro" id="IPR024528">
    <property type="entry name" value="ThrE_2"/>
</dbReference>
<evidence type="ECO:0000259" key="9">
    <source>
        <dbReference type="Pfam" id="PF12821"/>
    </source>
</evidence>
<dbReference type="GO" id="GO:0015744">
    <property type="term" value="P:succinate transport"/>
    <property type="evidence" value="ECO:0007669"/>
    <property type="project" value="TreeGrafter"/>
</dbReference>
<evidence type="ECO:0000256" key="6">
    <source>
        <dbReference type="ARBA" id="ARBA00034125"/>
    </source>
</evidence>
<evidence type="ECO:0000313" key="11">
    <source>
        <dbReference type="Proteomes" id="UP000186104"/>
    </source>
</evidence>
<evidence type="ECO:0000313" key="10">
    <source>
        <dbReference type="EMBL" id="ANI91561.1"/>
    </source>
</evidence>
<evidence type="ECO:0000256" key="5">
    <source>
        <dbReference type="ARBA" id="ARBA00023136"/>
    </source>
</evidence>
<evidence type="ECO:0000256" key="3">
    <source>
        <dbReference type="ARBA" id="ARBA00022692"/>
    </source>
</evidence>
<dbReference type="InterPro" id="IPR050539">
    <property type="entry name" value="ThrE_Dicarb/AminoAcid_Exp"/>
</dbReference>
<dbReference type="PANTHER" id="PTHR34390:SF2">
    <property type="entry name" value="SUCCINATE TRANSPORTER SUBUNIT YJJP-RELATED"/>
    <property type="match status" value="1"/>
</dbReference>
<gene>
    <name evidence="10" type="ORF">BJL86_0759</name>
</gene>
<protein>
    <recommendedName>
        <fullName evidence="12">Threonine export protein</fullName>
    </recommendedName>
</protein>
<evidence type="ECO:0000256" key="4">
    <source>
        <dbReference type="ARBA" id="ARBA00022989"/>
    </source>
</evidence>
<reference evidence="10 11" key="1">
    <citation type="submission" date="2016-06" db="EMBL/GenBank/DDBJ databases">
        <title>Complete genome sequence of a saline-alkali tolerant type strain Dietzia timorensis ID05-A0528T.</title>
        <authorList>
            <person name="Wu X."/>
        </authorList>
    </citation>
    <scope>NUCLEOTIDE SEQUENCE [LARGE SCALE GENOMIC DNA]</scope>
    <source>
        <strain evidence="10 11">ID05-A0528</strain>
    </source>
</reference>
<feature type="transmembrane region" description="Helical" evidence="7">
    <location>
        <begin position="444"/>
        <end position="462"/>
    </location>
</feature>
<keyword evidence="3 7" id="KW-0812">Transmembrane</keyword>
<keyword evidence="11" id="KW-1185">Reference proteome</keyword>
<comment type="subcellular location">
    <subcellularLocation>
        <location evidence="1">Cell membrane</location>
        <topology evidence="1">Multi-pass membrane protein</topology>
    </subcellularLocation>
</comment>
<evidence type="ECO:0000256" key="7">
    <source>
        <dbReference type="SAM" id="Phobius"/>
    </source>
</evidence>
<feature type="transmembrane region" description="Helical" evidence="7">
    <location>
        <begin position="296"/>
        <end position="316"/>
    </location>
</feature>
<keyword evidence="5 7" id="KW-0472">Membrane</keyword>
<evidence type="ECO:0000259" key="8">
    <source>
        <dbReference type="Pfam" id="PF06738"/>
    </source>
</evidence>
<feature type="transmembrane region" description="Helical" evidence="7">
    <location>
        <begin position="328"/>
        <end position="348"/>
    </location>
</feature>